<dbReference type="InterPro" id="IPR029063">
    <property type="entry name" value="SAM-dependent_MTases_sf"/>
</dbReference>
<dbReference type="SUPFAM" id="SSF53335">
    <property type="entry name" value="S-adenosyl-L-methionine-dependent methyltransferases"/>
    <property type="match status" value="1"/>
</dbReference>
<keyword evidence="6 14" id="KW-0489">Methyltransferase</keyword>
<dbReference type="CDD" id="cd02440">
    <property type="entry name" value="AdoMet_MTases"/>
    <property type="match status" value="1"/>
</dbReference>
<dbReference type="GO" id="GO:0004719">
    <property type="term" value="F:protein-L-isoaspartate (D-aspartate) O-methyltransferase activity"/>
    <property type="evidence" value="ECO:0007669"/>
    <property type="project" value="UniProtKB-EC"/>
</dbReference>
<evidence type="ECO:0000256" key="2">
    <source>
        <dbReference type="ARBA" id="ARBA00005369"/>
    </source>
</evidence>
<comment type="similarity">
    <text evidence="2">Belongs to the methyltransferase superfamily. L-isoaspartyl/D-aspartyl protein methyltransferase family.</text>
</comment>
<evidence type="ECO:0000313" key="17">
    <source>
        <dbReference type="Proteomes" id="UP000525686"/>
    </source>
</evidence>
<evidence type="ECO:0000313" key="14">
    <source>
        <dbReference type="EMBL" id="MQS02497.1"/>
    </source>
</evidence>
<evidence type="ECO:0000313" key="12">
    <source>
        <dbReference type="EMBL" id="MBB1254052.1"/>
    </source>
</evidence>
<dbReference type="PANTHER" id="PTHR11579">
    <property type="entry name" value="PROTEIN-L-ISOASPARTATE O-METHYLTRANSFERASE"/>
    <property type="match status" value="1"/>
</dbReference>
<dbReference type="EC" id="2.1.1.77" evidence="3"/>
<comment type="subcellular location">
    <subcellularLocation>
        <location evidence="1">Cytoplasm</location>
    </subcellularLocation>
</comment>
<evidence type="ECO:0000256" key="10">
    <source>
        <dbReference type="ARBA" id="ARBA00031323"/>
    </source>
</evidence>
<dbReference type="EMBL" id="JABJXA010000072">
    <property type="protein sequence ID" value="MBB1259931.1"/>
    <property type="molecule type" value="Genomic_DNA"/>
</dbReference>
<reference evidence="14 15" key="1">
    <citation type="submission" date="2019-10" db="EMBL/GenBank/DDBJ databases">
        <title>Streptomyces sp. nov., a novel actinobacterium isolated from alkaline environment.</title>
        <authorList>
            <person name="Golinska P."/>
        </authorList>
    </citation>
    <scope>NUCLEOTIDE SEQUENCE [LARGE SCALE GENOMIC DNA]</scope>
    <source>
        <strain evidence="14 15">OF1</strain>
    </source>
</reference>
<evidence type="ECO:0000256" key="5">
    <source>
        <dbReference type="ARBA" id="ARBA00022490"/>
    </source>
</evidence>
<dbReference type="EMBL" id="JABJWZ010000085">
    <property type="protein sequence ID" value="MBB1254052.1"/>
    <property type="molecule type" value="Genomic_DNA"/>
</dbReference>
<dbReference type="OrthoDB" id="5143400at2"/>
<evidence type="ECO:0000256" key="6">
    <source>
        <dbReference type="ARBA" id="ARBA00022603"/>
    </source>
</evidence>
<reference evidence="16 17" key="2">
    <citation type="submission" date="2020-05" db="EMBL/GenBank/DDBJ databases">
        <title>Classification of alakaliphilic streptomycetes isolated from an alkaline soil next to Lonar Crater, India and a proposal for the recognition of Streptomyces alkaliterrae sp. nov.</title>
        <authorList>
            <person name="Golinska P."/>
        </authorList>
    </citation>
    <scope>NUCLEOTIDE SEQUENCE [LARGE SCALE GENOMIC DNA]</scope>
    <source>
        <strain evidence="17">OF3</strain>
        <strain evidence="16">OF8</strain>
    </source>
</reference>
<dbReference type="Gene3D" id="3.40.50.150">
    <property type="entry name" value="Vaccinia Virus protein VP39"/>
    <property type="match status" value="1"/>
</dbReference>
<organism evidence="14 15">
    <name type="scientific">Streptomyces alkaliterrae</name>
    <dbReference type="NCBI Taxonomy" id="2213162"/>
    <lineage>
        <taxon>Bacteria</taxon>
        <taxon>Bacillati</taxon>
        <taxon>Actinomycetota</taxon>
        <taxon>Actinomycetes</taxon>
        <taxon>Kitasatosporales</taxon>
        <taxon>Streptomycetaceae</taxon>
        <taxon>Streptomyces</taxon>
    </lineage>
</organism>
<keyword evidence="5" id="KW-0963">Cytoplasm</keyword>
<dbReference type="GO" id="GO:0005737">
    <property type="term" value="C:cytoplasm"/>
    <property type="evidence" value="ECO:0007669"/>
    <property type="project" value="UniProtKB-SubCell"/>
</dbReference>
<evidence type="ECO:0000256" key="9">
    <source>
        <dbReference type="ARBA" id="ARBA00030757"/>
    </source>
</evidence>
<evidence type="ECO:0000256" key="11">
    <source>
        <dbReference type="ARBA" id="ARBA00031350"/>
    </source>
</evidence>
<dbReference type="Proteomes" id="UP000517765">
    <property type="component" value="Unassembled WGS sequence"/>
</dbReference>
<evidence type="ECO:0000313" key="13">
    <source>
        <dbReference type="EMBL" id="MBB1259931.1"/>
    </source>
</evidence>
<sequence>MRRDALLRSLVAQGALPDPAWRAAFEAVPRELFVPCYYLGTYLGHERRCRDDPEPDGYERWLDGCYEDVPLAVSMGDGELLSSSSQPSLMARMLHALDVADGMTVLEIGTGTGWNAGLLCHRLGEERVTTIDVDPQLTESARRHLADAGYAPTVVTGDGYEGCPERAPFDRIIATCSLSTVPTRWLEQSAAGGLVIAPLATGVIALRIDEPGRGEGRFLATSAYFVPLRGVGYRPEPLPRLAGVPGHVLADDSFRFLLSLGAESLTAVEAYEVWRQARRPGRSRFGVTASAEGQWAWLDDPHGPHRWPLLPAGEADDPLEDT</sequence>
<keyword evidence="15" id="KW-1185">Reference proteome</keyword>
<dbReference type="Proteomes" id="UP000525686">
    <property type="component" value="Unassembled WGS sequence"/>
</dbReference>
<evidence type="ECO:0000256" key="3">
    <source>
        <dbReference type="ARBA" id="ARBA00011890"/>
    </source>
</evidence>
<evidence type="ECO:0000256" key="4">
    <source>
        <dbReference type="ARBA" id="ARBA00013346"/>
    </source>
</evidence>
<dbReference type="EMBL" id="VJYK02000095">
    <property type="protein sequence ID" value="MQS02497.1"/>
    <property type="molecule type" value="Genomic_DNA"/>
</dbReference>
<dbReference type="InterPro" id="IPR000682">
    <property type="entry name" value="PCMT"/>
</dbReference>
<dbReference type="AlphaFoldDB" id="A0A5P0YSC2"/>
<dbReference type="GO" id="GO:0032259">
    <property type="term" value="P:methylation"/>
    <property type="evidence" value="ECO:0007669"/>
    <property type="project" value="UniProtKB-KW"/>
</dbReference>
<reference evidence="12" key="3">
    <citation type="journal article" name="Syst. Appl. Microbiol.">
        <title>Streptomyces alkaliterrae sp. nov., isolated from an alkaline soil, and emended descriptions of Streptomyces alkaliphilus, Streptomyces calidiresistens and Streptomyces durbertensis.</title>
        <authorList>
            <person name="Swiecimska M."/>
            <person name="Golinska P."/>
            <person name="Nouioui I."/>
            <person name="Wypij M."/>
            <person name="Rai M."/>
            <person name="Sangal V."/>
            <person name="Goodfellow M."/>
        </authorList>
    </citation>
    <scope>NUCLEOTIDE SEQUENCE</scope>
    <source>
        <strain evidence="12">OF3</strain>
        <strain evidence="13">OF8</strain>
    </source>
</reference>
<protein>
    <recommendedName>
        <fullName evidence="4">Protein-L-isoaspartate O-methyltransferase</fullName>
        <ecNumber evidence="3">2.1.1.77</ecNumber>
    </recommendedName>
    <alternativeName>
        <fullName evidence="11">L-isoaspartyl protein carboxyl methyltransferase</fullName>
    </alternativeName>
    <alternativeName>
        <fullName evidence="9">Protein L-isoaspartyl methyltransferase</fullName>
    </alternativeName>
    <alternativeName>
        <fullName evidence="10">Protein-beta-aspartate methyltransferase</fullName>
    </alternativeName>
</protein>
<accession>A0A5P0YSC2</accession>
<evidence type="ECO:0000256" key="8">
    <source>
        <dbReference type="ARBA" id="ARBA00022691"/>
    </source>
</evidence>
<proteinExistence type="inferred from homology"/>
<dbReference type="PANTHER" id="PTHR11579:SF0">
    <property type="entry name" value="PROTEIN-L-ISOASPARTATE(D-ASPARTATE) O-METHYLTRANSFERASE"/>
    <property type="match status" value="1"/>
</dbReference>
<keyword evidence="8" id="KW-0949">S-adenosyl-L-methionine</keyword>
<evidence type="ECO:0000256" key="7">
    <source>
        <dbReference type="ARBA" id="ARBA00022679"/>
    </source>
</evidence>
<dbReference type="RefSeq" id="WP_143647953.1">
    <property type="nucleotide sequence ID" value="NZ_JABJWZ010000085.1"/>
</dbReference>
<gene>
    <name evidence="14" type="ORF">FNX44_011530</name>
    <name evidence="12" type="ORF">H3146_11835</name>
    <name evidence="13" type="ORF">H3147_13970</name>
</gene>
<evidence type="ECO:0000313" key="15">
    <source>
        <dbReference type="Proteomes" id="UP000320857"/>
    </source>
</evidence>
<evidence type="ECO:0000256" key="1">
    <source>
        <dbReference type="ARBA" id="ARBA00004496"/>
    </source>
</evidence>
<dbReference type="Proteomes" id="UP000320857">
    <property type="component" value="Unassembled WGS sequence"/>
</dbReference>
<comment type="caution">
    <text evidence="14">The sequence shown here is derived from an EMBL/GenBank/DDBJ whole genome shotgun (WGS) entry which is preliminary data.</text>
</comment>
<evidence type="ECO:0000313" key="16">
    <source>
        <dbReference type="Proteomes" id="UP000517765"/>
    </source>
</evidence>
<keyword evidence="7 14" id="KW-0808">Transferase</keyword>
<dbReference type="Pfam" id="PF01135">
    <property type="entry name" value="PCMT"/>
    <property type="match status" value="1"/>
</dbReference>
<name>A0A5P0YSC2_9ACTN</name>